<protein>
    <recommendedName>
        <fullName evidence="2">C2H2-type domain-containing protein</fullName>
    </recommendedName>
</protein>
<evidence type="ECO:0000313" key="3">
    <source>
        <dbReference type="EMBL" id="KAI9272982.1"/>
    </source>
</evidence>
<dbReference type="Proteomes" id="UP001209540">
    <property type="component" value="Unassembled WGS sequence"/>
</dbReference>
<reference evidence="3" key="1">
    <citation type="journal article" date="2022" name="IScience">
        <title>Evolution of zygomycete secretomes and the origins of terrestrial fungal ecologies.</title>
        <authorList>
            <person name="Chang Y."/>
            <person name="Wang Y."/>
            <person name="Mondo S."/>
            <person name="Ahrendt S."/>
            <person name="Andreopoulos W."/>
            <person name="Barry K."/>
            <person name="Beard J."/>
            <person name="Benny G.L."/>
            <person name="Blankenship S."/>
            <person name="Bonito G."/>
            <person name="Cuomo C."/>
            <person name="Desiro A."/>
            <person name="Gervers K.A."/>
            <person name="Hundley H."/>
            <person name="Kuo A."/>
            <person name="LaButti K."/>
            <person name="Lang B.F."/>
            <person name="Lipzen A."/>
            <person name="O'Donnell K."/>
            <person name="Pangilinan J."/>
            <person name="Reynolds N."/>
            <person name="Sandor L."/>
            <person name="Smith M.E."/>
            <person name="Tsang A."/>
            <person name="Grigoriev I.V."/>
            <person name="Stajich J.E."/>
            <person name="Spatafora J.W."/>
        </authorList>
    </citation>
    <scope>NUCLEOTIDE SEQUENCE</scope>
    <source>
        <strain evidence="3">RSA 2281</strain>
    </source>
</reference>
<feature type="domain" description="C2H2-type" evidence="2">
    <location>
        <begin position="143"/>
        <end position="169"/>
    </location>
</feature>
<comment type="caution">
    <text evidence="3">The sequence shown here is derived from an EMBL/GenBank/DDBJ whole genome shotgun (WGS) entry which is preliminary data.</text>
</comment>
<dbReference type="EMBL" id="JAIXMP010000005">
    <property type="protein sequence ID" value="KAI9272982.1"/>
    <property type="molecule type" value="Genomic_DNA"/>
</dbReference>
<dbReference type="InterPro" id="IPR013087">
    <property type="entry name" value="Znf_C2H2_type"/>
</dbReference>
<proteinExistence type="predicted"/>
<evidence type="ECO:0000256" key="1">
    <source>
        <dbReference type="SAM" id="MobiDB-lite"/>
    </source>
</evidence>
<name>A0AAD5K7N4_9FUNG</name>
<accession>A0AAD5K7N4</accession>
<dbReference type="AlphaFoldDB" id="A0AAD5K7N4"/>
<evidence type="ECO:0000313" key="4">
    <source>
        <dbReference type="Proteomes" id="UP001209540"/>
    </source>
</evidence>
<dbReference type="SMART" id="SM00355">
    <property type="entry name" value="ZnF_C2H2"/>
    <property type="match status" value="3"/>
</dbReference>
<evidence type="ECO:0000259" key="2">
    <source>
        <dbReference type="SMART" id="SM00355"/>
    </source>
</evidence>
<organism evidence="3 4">
    <name type="scientific">Phascolomyces articulosus</name>
    <dbReference type="NCBI Taxonomy" id="60185"/>
    <lineage>
        <taxon>Eukaryota</taxon>
        <taxon>Fungi</taxon>
        <taxon>Fungi incertae sedis</taxon>
        <taxon>Mucoromycota</taxon>
        <taxon>Mucoromycotina</taxon>
        <taxon>Mucoromycetes</taxon>
        <taxon>Mucorales</taxon>
        <taxon>Lichtheimiaceae</taxon>
        <taxon>Phascolomyces</taxon>
    </lineage>
</organism>
<reference evidence="3" key="2">
    <citation type="submission" date="2023-02" db="EMBL/GenBank/DDBJ databases">
        <authorList>
            <consortium name="DOE Joint Genome Institute"/>
            <person name="Mondo S.J."/>
            <person name="Chang Y."/>
            <person name="Wang Y."/>
            <person name="Ahrendt S."/>
            <person name="Andreopoulos W."/>
            <person name="Barry K."/>
            <person name="Beard J."/>
            <person name="Benny G.L."/>
            <person name="Blankenship S."/>
            <person name="Bonito G."/>
            <person name="Cuomo C."/>
            <person name="Desiro A."/>
            <person name="Gervers K.A."/>
            <person name="Hundley H."/>
            <person name="Kuo A."/>
            <person name="LaButti K."/>
            <person name="Lang B.F."/>
            <person name="Lipzen A."/>
            <person name="O'Donnell K."/>
            <person name="Pangilinan J."/>
            <person name="Reynolds N."/>
            <person name="Sandor L."/>
            <person name="Smith M.W."/>
            <person name="Tsang A."/>
            <person name="Grigoriev I.V."/>
            <person name="Stajich J.E."/>
            <person name="Spatafora J.W."/>
        </authorList>
    </citation>
    <scope>NUCLEOTIDE SEQUENCE</scope>
    <source>
        <strain evidence="3">RSA 2281</strain>
    </source>
</reference>
<feature type="domain" description="C2H2-type" evidence="2">
    <location>
        <begin position="217"/>
        <end position="242"/>
    </location>
</feature>
<feature type="domain" description="C2H2-type" evidence="2">
    <location>
        <begin position="295"/>
        <end position="322"/>
    </location>
</feature>
<keyword evidence="4" id="KW-1185">Reference proteome</keyword>
<feature type="region of interest" description="Disordered" evidence="1">
    <location>
        <begin position="15"/>
        <end position="49"/>
    </location>
</feature>
<sequence length="373" mass="43287">MFIVYICCRNGQKLNSSKEKNESEQQPTPVANLSKRKNEQVPSIKPDLSAAPVSVPVRMMKKPVSSLKRRRSKNHLTYYAFMNTEDTENRKTVAFKNNKPTMIPPLSSSLPSSSHIPPAPAPKRRLETIMHSEPTKTKECDVYVCPYKWCKRPSFTFKKSFFDHIRKEHYASFPPFSPDKTCVFQKLSGKKIGFDEQSRDSVLDGQEIYSEDLRIHFYCPYKSCTVSEYSRQNLFTHIRDHHYQDFPQFLEFNRLAFKNAAEQAIRFDENSRNTLEDGDPIHMVRASKADHPDSYYCPFQGCEGGNGIFYFSDLYKHFRRIHQCKNLPQRQKLATVSKKFFLKTKAGSILNMTDSSCKSTVNKNETLFIEFVD</sequence>
<gene>
    <name evidence="3" type="ORF">BDA99DRAFT_280732</name>
</gene>